<evidence type="ECO:0000256" key="6">
    <source>
        <dbReference type="ARBA" id="ARBA00023136"/>
    </source>
</evidence>
<dbReference type="InterPro" id="IPR035906">
    <property type="entry name" value="MetI-like_sf"/>
</dbReference>
<comment type="subcellular location">
    <subcellularLocation>
        <location evidence="1 7">Cell membrane</location>
        <topology evidence="1 7">Multi-pass membrane protein</topology>
    </subcellularLocation>
</comment>
<reference evidence="10 11" key="1">
    <citation type="submission" date="2021-04" db="EMBL/GenBank/DDBJ databases">
        <title>Ruania sp. nov., isolated from sandy soil of mangrove forest.</title>
        <authorList>
            <person name="Ge X."/>
            <person name="Huang R."/>
            <person name="Liu W."/>
        </authorList>
    </citation>
    <scope>NUCLEOTIDE SEQUENCE [LARGE SCALE GENOMIC DNA]</scope>
    <source>
        <strain evidence="10 11">N2-46</strain>
    </source>
</reference>
<keyword evidence="5 7" id="KW-1133">Transmembrane helix</keyword>
<dbReference type="CDD" id="cd06261">
    <property type="entry name" value="TM_PBP2"/>
    <property type="match status" value="1"/>
</dbReference>
<evidence type="ECO:0000256" key="1">
    <source>
        <dbReference type="ARBA" id="ARBA00004651"/>
    </source>
</evidence>
<evidence type="ECO:0000256" key="8">
    <source>
        <dbReference type="SAM" id="MobiDB-lite"/>
    </source>
</evidence>
<gene>
    <name evidence="10" type="ORF">KCQ71_00785</name>
</gene>
<feature type="transmembrane region" description="Helical" evidence="7">
    <location>
        <begin position="99"/>
        <end position="120"/>
    </location>
</feature>
<feature type="transmembrane region" description="Helical" evidence="7">
    <location>
        <begin position="184"/>
        <end position="205"/>
    </location>
</feature>
<evidence type="ECO:0000259" key="9">
    <source>
        <dbReference type="PROSITE" id="PS50928"/>
    </source>
</evidence>
<dbReference type="Gene3D" id="1.10.3720.10">
    <property type="entry name" value="MetI-like"/>
    <property type="match status" value="1"/>
</dbReference>
<dbReference type="PROSITE" id="PS50928">
    <property type="entry name" value="ABC_TM1"/>
    <property type="match status" value="1"/>
</dbReference>
<protein>
    <submittedName>
        <fullName evidence="10">Sugar ABC transporter permease</fullName>
    </submittedName>
</protein>
<evidence type="ECO:0000256" key="4">
    <source>
        <dbReference type="ARBA" id="ARBA00022692"/>
    </source>
</evidence>
<evidence type="ECO:0000256" key="2">
    <source>
        <dbReference type="ARBA" id="ARBA00022448"/>
    </source>
</evidence>
<feature type="transmembrane region" description="Helical" evidence="7">
    <location>
        <begin position="291"/>
        <end position="312"/>
    </location>
</feature>
<dbReference type="RefSeq" id="WP_223401757.1">
    <property type="nucleotide sequence ID" value="NZ_JAGSHT010000001.1"/>
</dbReference>
<evidence type="ECO:0000313" key="10">
    <source>
        <dbReference type="EMBL" id="MBZ2194672.1"/>
    </source>
</evidence>
<dbReference type="EMBL" id="JAGSHT010000001">
    <property type="protein sequence ID" value="MBZ2194672.1"/>
    <property type="molecule type" value="Genomic_DNA"/>
</dbReference>
<feature type="transmembrane region" description="Helical" evidence="7">
    <location>
        <begin position="132"/>
        <end position="152"/>
    </location>
</feature>
<sequence>MTASATQGGRVPAREPDPPGDRTVLRRAGRFVDRHFAVLLVAPGLIWMMVLLVYPVALNLYYSVTNKSFQYPNTSVVGFDNYAAFLSDPEFWRAAANSLIWTAASIVGQLAIGFVAALAVEGLARGRAVVRLLLIVPWMFSSIVLAAVWRLMLDELSGVTNAALMAIGIIDQPIAFFGDGAYALGAVIVMNIWFGAPFMFLAFLAGMQTVSQDLYEAAVTDGAGYWRQVWHITLPALRPVVGTLVILRTIWVMNNLDFVYLTTGGGPRDATMTLPLYAFRVGWAQFEVGRMAAVSVGMMIGLLALALILFRLMPIEGEEDRN</sequence>
<dbReference type="SUPFAM" id="SSF161098">
    <property type="entry name" value="MetI-like"/>
    <property type="match status" value="1"/>
</dbReference>
<dbReference type="Pfam" id="PF00528">
    <property type="entry name" value="BPD_transp_1"/>
    <property type="match status" value="1"/>
</dbReference>
<organism evidence="10 11">
    <name type="scientific">Occultella gossypii</name>
    <dbReference type="NCBI Taxonomy" id="2800820"/>
    <lineage>
        <taxon>Bacteria</taxon>
        <taxon>Bacillati</taxon>
        <taxon>Actinomycetota</taxon>
        <taxon>Actinomycetes</taxon>
        <taxon>Micrococcales</taxon>
        <taxon>Ruaniaceae</taxon>
        <taxon>Occultella</taxon>
    </lineage>
</organism>
<comment type="similarity">
    <text evidence="7">Belongs to the binding-protein-dependent transport system permease family.</text>
</comment>
<evidence type="ECO:0000256" key="3">
    <source>
        <dbReference type="ARBA" id="ARBA00022475"/>
    </source>
</evidence>
<keyword evidence="11" id="KW-1185">Reference proteome</keyword>
<dbReference type="InterPro" id="IPR000515">
    <property type="entry name" value="MetI-like"/>
</dbReference>
<proteinExistence type="inferred from homology"/>
<accession>A0ABS7S2V7</accession>
<dbReference type="Proteomes" id="UP000826651">
    <property type="component" value="Unassembled WGS sequence"/>
</dbReference>
<feature type="transmembrane region" description="Helical" evidence="7">
    <location>
        <begin position="36"/>
        <end position="57"/>
    </location>
</feature>
<feature type="region of interest" description="Disordered" evidence="8">
    <location>
        <begin position="1"/>
        <end position="20"/>
    </location>
</feature>
<evidence type="ECO:0000256" key="7">
    <source>
        <dbReference type="RuleBase" id="RU363032"/>
    </source>
</evidence>
<dbReference type="PANTHER" id="PTHR43005">
    <property type="entry name" value="BLR7065 PROTEIN"/>
    <property type="match status" value="1"/>
</dbReference>
<dbReference type="PANTHER" id="PTHR43005:SF1">
    <property type="entry name" value="SPERMIDINE_PUTRESCINE TRANSPORT SYSTEM PERMEASE PROTEIN"/>
    <property type="match status" value="1"/>
</dbReference>
<keyword evidence="2 7" id="KW-0813">Transport</keyword>
<keyword evidence="4 7" id="KW-0812">Transmembrane</keyword>
<dbReference type="SUPFAM" id="SSF160964">
    <property type="entry name" value="MalF N-terminal region-like"/>
    <property type="match status" value="1"/>
</dbReference>
<evidence type="ECO:0000256" key="5">
    <source>
        <dbReference type="ARBA" id="ARBA00022989"/>
    </source>
</evidence>
<feature type="domain" description="ABC transmembrane type-1" evidence="9">
    <location>
        <begin position="95"/>
        <end position="309"/>
    </location>
</feature>
<keyword evidence="6 7" id="KW-0472">Membrane</keyword>
<name>A0ABS7S2V7_9MICO</name>
<comment type="caution">
    <text evidence="10">The sequence shown here is derived from an EMBL/GenBank/DDBJ whole genome shotgun (WGS) entry which is preliminary data.</text>
</comment>
<evidence type="ECO:0000313" key="11">
    <source>
        <dbReference type="Proteomes" id="UP000826651"/>
    </source>
</evidence>
<keyword evidence="3" id="KW-1003">Cell membrane</keyword>